<dbReference type="EMBL" id="RPOK01000004">
    <property type="protein sequence ID" value="RPJ65906.1"/>
    <property type="molecule type" value="Genomic_DNA"/>
</dbReference>
<evidence type="ECO:0000259" key="8">
    <source>
        <dbReference type="Pfam" id="PF02687"/>
    </source>
</evidence>
<organism evidence="10 11">
    <name type="scientific">Alteromonas sediminis</name>
    <dbReference type="NCBI Taxonomy" id="2259342"/>
    <lineage>
        <taxon>Bacteria</taxon>
        <taxon>Pseudomonadati</taxon>
        <taxon>Pseudomonadota</taxon>
        <taxon>Gammaproteobacteria</taxon>
        <taxon>Alteromonadales</taxon>
        <taxon>Alteromonadaceae</taxon>
        <taxon>Alteromonas/Salinimonas group</taxon>
        <taxon>Alteromonas</taxon>
    </lineage>
</organism>
<keyword evidence="5 7" id="KW-0472">Membrane</keyword>
<evidence type="ECO:0000256" key="3">
    <source>
        <dbReference type="ARBA" id="ARBA00022692"/>
    </source>
</evidence>
<feature type="transmembrane region" description="Helical" evidence="7">
    <location>
        <begin position="277"/>
        <end position="305"/>
    </location>
</feature>
<dbReference type="Pfam" id="PF02687">
    <property type="entry name" value="FtsX"/>
    <property type="match status" value="1"/>
</dbReference>
<keyword evidence="2" id="KW-1003">Cell membrane</keyword>
<feature type="domain" description="MacB-like periplasmic core" evidence="9">
    <location>
        <begin position="25"/>
        <end position="246"/>
    </location>
</feature>
<dbReference type="GO" id="GO:0022857">
    <property type="term" value="F:transmembrane transporter activity"/>
    <property type="evidence" value="ECO:0007669"/>
    <property type="project" value="TreeGrafter"/>
</dbReference>
<dbReference type="Pfam" id="PF12704">
    <property type="entry name" value="MacB_PCD"/>
    <property type="match status" value="1"/>
</dbReference>
<dbReference type="PANTHER" id="PTHR30572">
    <property type="entry name" value="MEMBRANE COMPONENT OF TRANSPORTER-RELATED"/>
    <property type="match status" value="1"/>
</dbReference>
<sequence>MFEIKPIFNALCRSKVGAILLLLQIAITTAVVSNASFIIYDHVQYLNKETGFPQDELFRFTVLTFGKDRELSQQFELDEAMLRNIPGVINAVTTNAVPLSGSGSSSSFRLKPSPEESESVNAAYYFADEHALETFGVKLIEGRNFLPEDVRITNTIENAPNVAIVSKAFAEAMFPDEPALGKNFYYFGDKPLKIIGIVDTMLSPWPRSSRPPENTILVPMINPGMYQHIMVRTQAGERAAIMRQMEDVMLDAYNKRVIINIEALDQVKQDYDASDVLMMRMLIVIILVLVSVTALGIFGLTQFNISKRTKQIGTRRALGARKSDIIRYFLVENAMVCLGGLFIGSISAVLLGTQLMQWYSIPALDNSYVAVTALAVFAMTMLAVVVPAKRAANISPSIATRTV</sequence>
<feature type="transmembrane region" description="Helical" evidence="7">
    <location>
        <begin position="368"/>
        <end position="388"/>
    </location>
</feature>
<protein>
    <submittedName>
        <fullName evidence="10">FtsX-like permease family protein</fullName>
    </submittedName>
</protein>
<dbReference type="InterPro" id="IPR003838">
    <property type="entry name" value="ABC3_permease_C"/>
</dbReference>
<keyword evidence="3 7" id="KW-0812">Transmembrane</keyword>
<evidence type="ECO:0000259" key="9">
    <source>
        <dbReference type="Pfam" id="PF12704"/>
    </source>
</evidence>
<evidence type="ECO:0000256" key="5">
    <source>
        <dbReference type="ARBA" id="ARBA00023136"/>
    </source>
</evidence>
<evidence type="ECO:0000256" key="2">
    <source>
        <dbReference type="ARBA" id="ARBA00022475"/>
    </source>
</evidence>
<feature type="transmembrane region" description="Helical" evidence="7">
    <location>
        <begin position="325"/>
        <end position="348"/>
    </location>
</feature>
<evidence type="ECO:0000256" key="6">
    <source>
        <dbReference type="ARBA" id="ARBA00038076"/>
    </source>
</evidence>
<dbReference type="OrthoDB" id="9770036at2"/>
<comment type="caution">
    <text evidence="10">The sequence shown here is derived from an EMBL/GenBank/DDBJ whole genome shotgun (WGS) entry which is preliminary data.</text>
</comment>
<evidence type="ECO:0000313" key="11">
    <source>
        <dbReference type="Proteomes" id="UP000275281"/>
    </source>
</evidence>
<evidence type="ECO:0000256" key="1">
    <source>
        <dbReference type="ARBA" id="ARBA00004651"/>
    </source>
</evidence>
<comment type="subcellular location">
    <subcellularLocation>
        <location evidence="1">Cell membrane</location>
        <topology evidence="1">Multi-pass membrane protein</topology>
    </subcellularLocation>
</comment>
<gene>
    <name evidence="10" type="ORF">DRW07_13945</name>
</gene>
<comment type="similarity">
    <text evidence="6">Belongs to the ABC-4 integral membrane protein family.</text>
</comment>
<dbReference type="PANTHER" id="PTHR30572:SF4">
    <property type="entry name" value="ABC TRANSPORTER PERMEASE YTRF"/>
    <property type="match status" value="1"/>
</dbReference>
<dbReference type="GO" id="GO:0005886">
    <property type="term" value="C:plasma membrane"/>
    <property type="evidence" value="ECO:0007669"/>
    <property type="project" value="UniProtKB-SubCell"/>
</dbReference>
<reference evidence="10 11" key="1">
    <citation type="submission" date="2018-11" db="EMBL/GenBank/DDBJ databases">
        <authorList>
            <person name="Ye M.-Q."/>
            <person name="Du Z.-J."/>
        </authorList>
    </citation>
    <scope>NUCLEOTIDE SEQUENCE [LARGE SCALE GENOMIC DNA]</scope>
    <source>
        <strain evidence="10 11">U0105</strain>
    </source>
</reference>
<keyword evidence="11" id="KW-1185">Reference proteome</keyword>
<accession>A0A3N5Y0B9</accession>
<evidence type="ECO:0000256" key="7">
    <source>
        <dbReference type="SAM" id="Phobius"/>
    </source>
</evidence>
<dbReference type="Proteomes" id="UP000275281">
    <property type="component" value="Unassembled WGS sequence"/>
</dbReference>
<keyword evidence="4 7" id="KW-1133">Transmembrane helix</keyword>
<dbReference type="InterPro" id="IPR025857">
    <property type="entry name" value="MacB_PCD"/>
</dbReference>
<dbReference type="AlphaFoldDB" id="A0A3N5Y0B9"/>
<evidence type="ECO:0000313" key="10">
    <source>
        <dbReference type="EMBL" id="RPJ65906.1"/>
    </source>
</evidence>
<proteinExistence type="inferred from homology"/>
<dbReference type="InterPro" id="IPR050250">
    <property type="entry name" value="Macrolide_Exporter_MacB"/>
</dbReference>
<evidence type="ECO:0000256" key="4">
    <source>
        <dbReference type="ARBA" id="ARBA00022989"/>
    </source>
</evidence>
<dbReference type="RefSeq" id="WP_124028537.1">
    <property type="nucleotide sequence ID" value="NZ_JBHRSN010000007.1"/>
</dbReference>
<name>A0A3N5Y0B9_9ALTE</name>
<feature type="domain" description="ABC3 transporter permease C-terminal" evidence="8">
    <location>
        <begin position="283"/>
        <end position="396"/>
    </location>
</feature>